<proteinExistence type="evidence at transcript level"/>
<evidence type="ECO:0000259" key="1">
    <source>
        <dbReference type="SMART" id="SM00701"/>
    </source>
</evidence>
<dbReference type="GO" id="GO:0009253">
    <property type="term" value="P:peptidoglycan catabolic process"/>
    <property type="evidence" value="ECO:0007669"/>
    <property type="project" value="InterPro"/>
</dbReference>
<dbReference type="GO" id="GO:0008270">
    <property type="term" value="F:zinc ion binding"/>
    <property type="evidence" value="ECO:0007669"/>
    <property type="project" value="InterPro"/>
</dbReference>
<dbReference type="Gene3D" id="3.40.80.10">
    <property type="entry name" value="Peptidoglycan recognition protein-like"/>
    <property type="match status" value="1"/>
</dbReference>
<dbReference type="PANTHER" id="PTHR11022:SF41">
    <property type="entry name" value="PEPTIDOGLYCAN-RECOGNITION PROTEIN LC-RELATED"/>
    <property type="match status" value="1"/>
</dbReference>
<dbReference type="InterPro" id="IPR015510">
    <property type="entry name" value="PGRP"/>
</dbReference>
<sequence>MLEAPVRFRSLLRTDVLIALVSLSCSREQWRANPSKPENYFRTLDGVSYVFYHHTDGDECDSRDTCAEIIRKWQVCHQNTRGWDDIAYNVSDRGRRIGVRGTWLETCRCSHVGLQQHYSTCSFWFLFGNLSS</sequence>
<accession>A0A090XB19</accession>
<dbReference type="SUPFAM" id="SSF55846">
    <property type="entry name" value="N-acetylmuramoyl-L-alanine amidase-like"/>
    <property type="match status" value="1"/>
</dbReference>
<dbReference type="PANTHER" id="PTHR11022">
    <property type="entry name" value="PEPTIDOGLYCAN RECOGNITION PROTEIN"/>
    <property type="match status" value="1"/>
</dbReference>
<dbReference type="InterPro" id="IPR006619">
    <property type="entry name" value="PGRP_domain_met/bac"/>
</dbReference>
<dbReference type="SMART" id="SM00701">
    <property type="entry name" value="PGRP"/>
    <property type="match status" value="1"/>
</dbReference>
<protein>
    <submittedName>
        <fullName evidence="2">Putative secreted protein</fullName>
    </submittedName>
</protein>
<organism evidence="2">
    <name type="scientific">Ixodes ricinus</name>
    <name type="common">Common tick</name>
    <name type="synonym">Acarus ricinus</name>
    <dbReference type="NCBI Taxonomy" id="34613"/>
    <lineage>
        <taxon>Eukaryota</taxon>
        <taxon>Metazoa</taxon>
        <taxon>Ecdysozoa</taxon>
        <taxon>Arthropoda</taxon>
        <taxon>Chelicerata</taxon>
        <taxon>Arachnida</taxon>
        <taxon>Acari</taxon>
        <taxon>Parasitiformes</taxon>
        <taxon>Ixodida</taxon>
        <taxon>Ixodoidea</taxon>
        <taxon>Ixodidae</taxon>
        <taxon>Ixodinae</taxon>
        <taxon>Ixodes</taxon>
    </lineage>
</organism>
<evidence type="ECO:0000313" key="2">
    <source>
        <dbReference type="EMBL" id="JAC93354.1"/>
    </source>
</evidence>
<name>A0A090XB19_IXORI</name>
<feature type="domain" description="Peptidoglycan recognition protein family" evidence="1">
    <location>
        <begin position="22"/>
        <end position="132"/>
    </location>
</feature>
<dbReference type="GO" id="GO:0008745">
    <property type="term" value="F:N-acetylmuramoyl-L-alanine amidase activity"/>
    <property type="evidence" value="ECO:0007669"/>
    <property type="project" value="InterPro"/>
</dbReference>
<dbReference type="EMBL" id="GBIH01001356">
    <property type="protein sequence ID" value="JAC93354.1"/>
    <property type="molecule type" value="mRNA"/>
</dbReference>
<dbReference type="AlphaFoldDB" id="A0A090XB19"/>
<reference evidence="2" key="1">
    <citation type="journal article" date="2015" name="PLoS Negl. Trop. Dis.">
        <title>Deep Sequencing Analysis of the Ixodes ricinus Haemocytome.</title>
        <authorList>
            <person name="Kotsyfakis M."/>
            <person name="Kopacek P."/>
            <person name="Franta Z."/>
            <person name="Pedra J.H."/>
            <person name="Ribeiro J.M."/>
        </authorList>
    </citation>
    <scope>NUCLEOTIDE SEQUENCE</scope>
</reference>
<dbReference type="InterPro" id="IPR036505">
    <property type="entry name" value="Amidase/PGRP_sf"/>
</dbReference>